<dbReference type="SUPFAM" id="SSF51197">
    <property type="entry name" value="Clavaminate synthase-like"/>
    <property type="match status" value="1"/>
</dbReference>
<feature type="region of interest" description="Disordered" evidence="1">
    <location>
        <begin position="558"/>
        <end position="602"/>
    </location>
</feature>
<name>A0A9P5Y1A0_9AGAR</name>
<keyword evidence="4" id="KW-1185">Reference proteome</keyword>
<reference evidence="3" key="1">
    <citation type="submission" date="2020-11" db="EMBL/GenBank/DDBJ databases">
        <authorList>
            <consortium name="DOE Joint Genome Institute"/>
            <person name="Ahrendt S."/>
            <person name="Riley R."/>
            <person name="Andreopoulos W."/>
            <person name="Labutti K."/>
            <person name="Pangilinan J."/>
            <person name="Ruiz-Duenas F.J."/>
            <person name="Barrasa J.M."/>
            <person name="Sanchez-Garcia M."/>
            <person name="Camarero S."/>
            <person name="Miyauchi S."/>
            <person name="Serrano A."/>
            <person name="Linde D."/>
            <person name="Babiker R."/>
            <person name="Drula E."/>
            <person name="Ayuso-Fernandez I."/>
            <person name="Pacheco R."/>
            <person name="Padilla G."/>
            <person name="Ferreira P."/>
            <person name="Barriuso J."/>
            <person name="Kellner H."/>
            <person name="Castanera R."/>
            <person name="Alfaro M."/>
            <person name="Ramirez L."/>
            <person name="Pisabarro A.G."/>
            <person name="Kuo A."/>
            <person name="Tritt A."/>
            <person name="Lipzen A."/>
            <person name="He G."/>
            <person name="Yan M."/>
            <person name="Ng V."/>
            <person name="Cullen D."/>
            <person name="Martin F."/>
            <person name="Rosso M.-N."/>
            <person name="Henrissat B."/>
            <person name="Hibbett D."/>
            <person name="Martinez A.T."/>
            <person name="Grigoriev I.V."/>
        </authorList>
    </citation>
    <scope>NUCLEOTIDE SEQUENCE</scope>
    <source>
        <strain evidence="3">CBS 247.69</strain>
    </source>
</reference>
<dbReference type="OrthoDB" id="2635829at2759"/>
<evidence type="ECO:0000259" key="2">
    <source>
        <dbReference type="PROSITE" id="PS51184"/>
    </source>
</evidence>
<protein>
    <recommendedName>
        <fullName evidence="2">JmjC domain-containing protein</fullName>
    </recommendedName>
</protein>
<dbReference type="EMBL" id="MU150282">
    <property type="protein sequence ID" value="KAF9461597.1"/>
    <property type="molecule type" value="Genomic_DNA"/>
</dbReference>
<evidence type="ECO:0000313" key="3">
    <source>
        <dbReference type="EMBL" id="KAF9461597.1"/>
    </source>
</evidence>
<evidence type="ECO:0000313" key="4">
    <source>
        <dbReference type="Proteomes" id="UP000807353"/>
    </source>
</evidence>
<feature type="domain" description="JmjC" evidence="2">
    <location>
        <begin position="284"/>
        <end position="476"/>
    </location>
</feature>
<evidence type="ECO:0000256" key="1">
    <source>
        <dbReference type="SAM" id="MobiDB-lite"/>
    </source>
</evidence>
<accession>A0A9P5Y1A0</accession>
<dbReference type="PROSITE" id="PS51184">
    <property type="entry name" value="JMJC"/>
    <property type="match status" value="1"/>
</dbReference>
<dbReference type="AlphaFoldDB" id="A0A9P5Y1A0"/>
<dbReference type="InterPro" id="IPR003347">
    <property type="entry name" value="JmjC_dom"/>
</dbReference>
<dbReference type="Proteomes" id="UP000807353">
    <property type="component" value="Unassembled WGS sequence"/>
</dbReference>
<dbReference type="Gene3D" id="2.60.120.650">
    <property type="entry name" value="Cupin"/>
    <property type="match status" value="1"/>
</dbReference>
<proteinExistence type="predicted"/>
<comment type="caution">
    <text evidence="3">The sequence shown here is derived from an EMBL/GenBank/DDBJ whole genome shotgun (WGS) entry which is preliminary data.</text>
</comment>
<sequence length="602" mass="67523">MTPEQAAKNKEKCKQYRARKKAKLMLNKTQNEPEVTEVQHSPSYLNQALYRIQDMPTPDNLDVSTKDGYTAAEKGKGTARHEKYTAPDAYTKYEDAIMPMSPYHLPSHEPNLDTSSVPGPVIDSTQHPVNIDLTYSPLTTPSLVLASETMPVELDPVTGELPLVPAFTLDYTRFVHGFELSEKAPVVKWPGGVKTVLPFIPKDGDETTNVLKLDELAVIKMAEMSLCEPVEFVVSINHKSLSLDDMETKVRYELGRGNTVVIENFEDPEPYAFSENRVVREQGLNLQKVYSVHNIPAADKWTPKIIRRVSQHVRRLNDGQKARVGTRGIVPELYTSIDTFDSENWDLIHGAGAHTMEHHDAEGLCTFIYMKTGVKMWGIVRPDGFSEAETEQALKELNERFVRPSWVGDAPESWALPWEEMGGKVYTIIARPGSLVIMPPGTWHLVYTPVRTVACGGHFYNYDTLHLTEASRHYDKTRASQLYAAWVPLPDNPKLRDALGEEIRHKLGLVASLVGESVAASLGLDIQKRDFLFKNGSWMDPGSPIDLSDALKEWENTPVRPGYSHTTTQSIDDLLKSKSSKSKKREAPPIAGPSSKRPRRRK</sequence>
<organism evidence="3 4">
    <name type="scientific">Collybia nuda</name>
    <dbReference type="NCBI Taxonomy" id="64659"/>
    <lineage>
        <taxon>Eukaryota</taxon>
        <taxon>Fungi</taxon>
        <taxon>Dikarya</taxon>
        <taxon>Basidiomycota</taxon>
        <taxon>Agaricomycotina</taxon>
        <taxon>Agaricomycetes</taxon>
        <taxon>Agaricomycetidae</taxon>
        <taxon>Agaricales</taxon>
        <taxon>Tricholomatineae</taxon>
        <taxon>Clitocybaceae</taxon>
        <taxon>Collybia</taxon>
    </lineage>
</organism>
<gene>
    <name evidence="3" type="ORF">BDZ94DRAFT_1237583</name>
</gene>